<organism evidence="1 2">
    <name type="scientific">Linum trigynum</name>
    <dbReference type="NCBI Taxonomy" id="586398"/>
    <lineage>
        <taxon>Eukaryota</taxon>
        <taxon>Viridiplantae</taxon>
        <taxon>Streptophyta</taxon>
        <taxon>Embryophyta</taxon>
        <taxon>Tracheophyta</taxon>
        <taxon>Spermatophyta</taxon>
        <taxon>Magnoliopsida</taxon>
        <taxon>eudicotyledons</taxon>
        <taxon>Gunneridae</taxon>
        <taxon>Pentapetalae</taxon>
        <taxon>rosids</taxon>
        <taxon>fabids</taxon>
        <taxon>Malpighiales</taxon>
        <taxon>Linaceae</taxon>
        <taxon>Linum</taxon>
    </lineage>
</organism>
<keyword evidence="2" id="KW-1185">Reference proteome</keyword>
<reference evidence="1 2" key="1">
    <citation type="submission" date="2024-04" db="EMBL/GenBank/DDBJ databases">
        <authorList>
            <person name="Fracassetti M."/>
        </authorList>
    </citation>
    <scope>NUCLEOTIDE SEQUENCE [LARGE SCALE GENOMIC DNA]</scope>
</reference>
<name>A0AAV2DC39_9ROSI</name>
<protein>
    <submittedName>
        <fullName evidence="1">Uncharacterized protein</fullName>
    </submittedName>
</protein>
<dbReference type="AlphaFoldDB" id="A0AAV2DC39"/>
<evidence type="ECO:0000313" key="2">
    <source>
        <dbReference type="Proteomes" id="UP001497516"/>
    </source>
</evidence>
<dbReference type="EMBL" id="OZ034815">
    <property type="protein sequence ID" value="CAL1370852.1"/>
    <property type="molecule type" value="Genomic_DNA"/>
</dbReference>
<dbReference type="Proteomes" id="UP001497516">
    <property type="component" value="Chromosome 2"/>
</dbReference>
<evidence type="ECO:0000313" key="1">
    <source>
        <dbReference type="EMBL" id="CAL1370852.1"/>
    </source>
</evidence>
<gene>
    <name evidence="1" type="ORF">LTRI10_LOCUS12946</name>
</gene>
<accession>A0AAV2DC39</accession>
<proteinExistence type="predicted"/>
<sequence length="88" mass="10024">MGSRERFQGLGMPMMVTGSDRIEALERRPACYGKRARGKVLAMAMRWRADWGWRRCRREALTPGQEVLTAAGWPRSSPSLQGLKTKMK</sequence>